<dbReference type="Pfam" id="PF04085">
    <property type="entry name" value="MreC"/>
    <property type="match status" value="1"/>
</dbReference>
<keyword evidence="3" id="KW-0133">Cell shape</keyword>
<dbReference type="InterPro" id="IPR042175">
    <property type="entry name" value="Cell/Rod_MreC_2"/>
</dbReference>
<sequence length="274" mass="31034">MQQIVNFFIKYRNFLLYAFLLFISLVFTIQSHSYHRSKFVNSANFLSGGIYSSLDNITEYFDLKVHNAQLVEENNRLRTRLLNTRDSISQKIDTATFHKRFRFTTAKTINNNYTFKDNFLTLRAGTKDGLKQDLGVITSKGIVGIVDRASANYATVISILNSNSQINAKLKKSNHFGILVWRGGDPNIVDLIDVQSKAPVQKGDTIVTGGKSTIFPEGIGIGTIKSFELDPSENFYSIKVELFNDMTNIGYVYVIENLDRTEIQTLEQQTADEQ</sequence>
<evidence type="ECO:0000256" key="2">
    <source>
        <dbReference type="ARBA" id="ARBA00013855"/>
    </source>
</evidence>
<reference evidence="8" key="2">
    <citation type="submission" date="2016-11" db="EMBL/GenBank/DDBJ databases">
        <authorList>
            <person name="Varghese N."/>
            <person name="Submissions S."/>
        </authorList>
    </citation>
    <scope>NUCLEOTIDE SEQUENCE [LARGE SCALE GENOMIC DNA]</scope>
    <source>
        <strain evidence="8">DSM 19859</strain>
    </source>
</reference>
<evidence type="ECO:0000256" key="1">
    <source>
        <dbReference type="ARBA" id="ARBA00009369"/>
    </source>
</evidence>
<gene>
    <name evidence="6" type="ORF">DSM01_2510</name>
    <name evidence="7" type="ORF">SAMN04487999_2970</name>
</gene>
<evidence type="ECO:0000256" key="3">
    <source>
        <dbReference type="ARBA" id="ARBA00022960"/>
    </source>
</evidence>
<dbReference type="STRING" id="573501.SAMN04487999_2970"/>
<dbReference type="PANTHER" id="PTHR34138">
    <property type="entry name" value="CELL SHAPE-DETERMINING PROTEIN MREC"/>
    <property type="match status" value="1"/>
</dbReference>
<keyword evidence="9" id="KW-1185">Reference proteome</keyword>
<evidence type="ECO:0000313" key="7">
    <source>
        <dbReference type="EMBL" id="SHI22249.1"/>
    </source>
</evidence>
<dbReference type="InterPro" id="IPR042177">
    <property type="entry name" value="Cell/Rod_1"/>
</dbReference>
<organism evidence="7 8">
    <name type="scientific">Leeuwenhoekiella palythoae</name>
    <dbReference type="NCBI Taxonomy" id="573501"/>
    <lineage>
        <taxon>Bacteria</taxon>
        <taxon>Pseudomonadati</taxon>
        <taxon>Bacteroidota</taxon>
        <taxon>Flavobacteriia</taxon>
        <taxon>Flavobacteriales</taxon>
        <taxon>Flavobacteriaceae</taxon>
        <taxon>Leeuwenhoekiella</taxon>
    </lineage>
</organism>
<dbReference type="Gene3D" id="2.40.10.350">
    <property type="entry name" value="Rod shape-determining protein MreC, domain 2"/>
    <property type="match status" value="1"/>
</dbReference>
<dbReference type="EMBL" id="QOVN01000005">
    <property type="protein sequence ID" value="RXG28005.1"/>
    <property type="molecule type" value="Genomic_DNA"/>
</dbReference>
<dbReference type="RefSeq" id="WP_072984328.1">
    <property type="nucleotide sequence ID" value="NZ_CP084318.1"/>
</dbReference>
<dbReference type="GO" id="GO:0008360">
    <property type="term" value="P:regulation of cell shape"/>
    <property type="evidence" value="ECO:0007669"/>
    <property type="project" value="UniProtKB-KW"/>
</dbReference>
<dbReference type="Gene3D" id="2.40.10.340">
    <property type="entry name" value="Rod shape-determining protein MreC, domain 1"/>
    <property type="match status" value="1"/>
</dbReference>
<dbReference type="AlphaFoldDB" id="A0A1M5ZDK9"/>
<dbReference type="NCBIfam" id="NF010532">
    <property type="entry name" value="PRK13922.9-3"/>
    <property type="match status" value="1"/>
</dbReference>
<dbReference type="Proteomes" id="UP000290037">
    <property type="component" value="Unassembled WGS sequence"/>
</dbReference>
<dbReference type="GO" id="GO:0005886">
    <property type="term" value="C:plasma membrane"/>
    <property type="evidence" value="ECO:0007669"/>
    <property type="project" value="TreeGrafter"/>
</dbReference>
<reference evidence="6 9" key="3">
    <citation type="submission" date="2018-07" db="EMBL/GenBank/DDBJ databases">
        <title>Leeuwenhoekiella genomics.</title>
        <authorList>
            <person name="Tahon G."/>
            <person name="Willems A."/>
        </authorList>
    </citation>
    <scope>NUCLEOTIDE SEQUENCE [LARGE SCALE GENOMIC DNA]</scope>
    <source>
        <strain evidence="6 9">LMG 24856</strain>
    </source>
</reference>
<accession>A0A1M5ZDK9</accession>
<reference evidence="7" key="1">
    <citation type="submission" date="2016-11" db="EMBL/GenBank/DDBJ databases">
        <authorList>
            <person name="Jaros S."/>
            <person name="Januszkiewicz K."/>
            <person name="Wedrychowicz H."/>
        </authorList>
    </citation>
    <scope>NUCLEOTIDE SEQUENCE [LARGE SCALE GENOMIC DNA]</scope>
    <source>
        <strain evidence="7">DSM 19859</strain>
    </source>
</reference>
<evidence type="ECO:0000313" key="6">
    <source>
        <dbReference type="EMBL" id="RXG28005.1"/>
    </source>
</evidence>
<dbReference type="OrthoDB" id="9811827at2"/>
<evidence type="ECO:0000313" key="9">
    <source>
        <dbReference type="Proteomes" id="UP000290037"/>
    </source>
</evidence>
<proteinExistence type="inferred from homology"/>
<dbReference type="InterPro" id="IPR055342">
    <property type="entry name" value="MreC_beta-barrel_core"/>
</dbReference>
<dbReference type="InterPro" id="IPR007221">
    <property type="entry name" value="MreC"/>
</dbReference>
<evidence type="ECO:0000313" key="8">
    <source>
        <dbReference type="Proteomes" id="UP000184240"/>
    </source>
</evidence>
<name>A0A1M5ZDK9_9FLAO</name>
<dbReference type="EMBL" id="FQXT01000005">
    <property type="protein sequence ID" value="SHI22249.1"/>
    <property type="molecule type" value="Genomic_DNA"/>
</dbReference>
<evidence type="ECO:0000256" key="4">
    <source>
        <dbReference type="ARBA" id="ARBA00032089"/>
    </source>
</evidence>
<dbReference type="PANTHER" id="PTHR34138:SF1">
    <property type="entry name" value="CELL SHAPE-DETERMINING PROTEIN MREC"/>
    <property type="match status" value="1"/>
</dbReference>
<feature type="domain" description="Rod shape-determining protein MreC beta-barrel core" evidence="5">
    <location>
        <begin position="109"/>
        <end position="256"/>
    </location>
</feature>
<dbReference type="Proteomes" id="UP000184240">
    <property type="component" value="Unassembled WGS sequence"/>
</dbReference>
<evidence type="ECO:0000259" key="5">
    <source>
        <dbReference type="Pfam" id="PF04085"/>
    </source>
</evidence>
<comment type="similarity">
    <text evidence="1">Belongs to the MreC family.</text>
</comment>
<protein>
    <recommendedName>
        <fullName evidence="2">Cell shape-determining protein MreC</fullName>
    </recommendedName>
    <alternativeName>
        <fullName evidence="4">Cell shape protein MreC</fullName>
    </alternativeName>
</protein>